<keyword evidence="1" id="KW-0812">Transmembrane</keyword>
<accession>A0A2T4IBG5</accession>
<evidence type="ECO:0000256" key="1">
    <source>
        <dbReference type="SAM" id="Phobius"/>
    </source>
</evidence>
<dbReference type="EMBL" id="PZKC01000019">
    <property type="protein sequence ID" value="PTD95103.1"/>
    <property type="molecule type" value="Genomic_DNA"/>
</dbReference>
<reference evidence="2 3" key="1">
    <citation type="submission" date="2018-03" db="EMBL/GenBank/DDBJ databases">
        <authorList>
            <person name="Keele B.F."/>
        </authorList>
    </citation>
    <scope>NUCLEOTIDE SEQUENCE [LARGE SCALE GENOMIC DNA]</scope>
    <source>
        <strain evidence="2 3">D20</strain>
    </source>
</reference>
<keyword evidence="1" id="KW-0472">Membrane</keyword>
<protein>
    <submittedName>
        <fullName evidence="2">Uncharacterized protein</fullName>
    </submittedName>
</protein>
<evidence type="ECO:0000313" key="3">
    <source>
        <dbReference type="Proteomes" id="UP000241193"/>
    </source>
</evidence>
<dbReference type="Proteomes" id="UP000241193">
    <property type="component" value="Unassembled WGS sequence"/>
</dbReference>
<feature type="transmembrane region" description="Helical" evidence="1">
    <location>
        <begin position="94"/>
        <end position="111"/>
    </location>
</feature>
<organism evidence="2 3">
    <name type="scientific">Pseudothauera lacus</name>
    <dbReference type="NCBI Taxonomy" id="2136175"/>
    <lineage>
        <taxon>Bacteria</taxon>
        <taxon>Pseudomonadati</taxon>
        <taxon>Pseudomonadota</taxon>
        <taxon>Betaproteobacteria</taxon>
        <taxon>Rhodocyclales</taxon>
        <taxon>Zoogloeaceae</taxon>
        <taxon>Pseudothauera</taxon>
    </lineage>
</organism>
<feature type="transmembrane region" description="Helical" evidence="1">
    <location>
        <begin position="117"/>
        <end position="135"/>
    </location>
</feature>
<keyword evidence="3" id="KW-1185">Reference proteome</keyword>
<dbReference type="OrthoDB" id="8527169at2"/>
<keyword evidence="1" id="KW-1133">Transmembrane helix</keyword>
<proteinExistence type="predicted"/>
<gene>
    <name evidence="2" type="ORF">C8261_16185</name>
</gene>
<sequence>MARIASSIPGRLRIRDAALRDRERLRALEAGVGALAGVGAMRANAGAGSLVVHYDAAALAVEVFERRVDALVDEVIAASRRRAARSPGARANRAAKIGMLGSLGVSLAFAAAGAKRWHVLSGGVFLACLAVHVGLRRHALLR</sequence>
<evidence type="ECO:0000313" key="2">
    <source>
        <dbReference type="EMBL" id="PTD95103.1"/>
    </source>
</evidence>
<name>A0A2T4IBG5_9RHOO</name>
<comment type="caution">
    <text evidence="2">The sequence shown here is derived from an EMBL/GenBank/DDBJ whole genome shotgun (WGS) entry which is preliminary data.</text>
</comment>
<dbReference type="AlphaFoldDB" id="A0A2T4IBG5"/>
<reference evidence="2 3" key="2">
    <citation type="submission" date="2018-04" db="EMBL/GenBank/DDBJ databases">
        <title>Thauera lacus sp. nov., isolated from an saline lake in Inner Mongolia, China.</title>
        <authorList>
            <person name="Liang Q.-Y."/>
        </authorList>
    </citation>
    <scope>NUCLEOTIDE SEQUENCE [LARGE SCALE GENOMIC DNA]</scope>
    <source>
        <strain evidence="2 3">D20</strain>
    </source>
</reference>
<dbReference type="RefSeq" id="WP_107494772.1">
    <property type="nucleotide sequence ID" value="NZ_PZKC01000019.1"/>
</dbReference>